<dbReference type="SUPFAM" id="SSF53613">
    <property type="entry name" value="Ribokinase-like"/>
    <property type="match status" value="1"/>
</dbReference>
<dbReference type="PANTHER" id="PTHR46969:SF1">
    <property type="entry name" value="BIFUNCTIONAL PROTEIN HLDE"/>
    <property type="match status" value="1"/>
</dbReference>
<organism evidence="4 5">
    <name type="scientific">Fictibacillus marinisediminis</name>
    <dbReference type="NCBI Taxonomy" id="2878389"/>
    <lineage>
        <taxon>Bacteria</taxon>
        <taxon>Bacillati</taxon>
        <taxon>Bacillota</taxon>
        <taxon>Bacilli</taxon>
        <taxon>Bacillales</taxon>
        <taxon>Fictibacillaceae</taxon>
        <taxon>Fictibacillus</taxon>
    </lineage>
</organism>
<name>A0A9X1XF18_9BACL</name>
<dbReference type="EMBL" id="JAIWJX010000004">
    <property type="protein sequence ID" value="MCK6259476.1"/>
    <property type="molecule type" value="Genomic_DNA"/>
</dbReference>
<keyword evidence="1" id="KW-0808">Transferase</keyword>
<protein>
    <submittedName>
        <fullName evidence="4">PfkB family carbohydrate kinase</fullName>
    </submittedName>
</protein>
<feature type="domain" description="Carbohydrate kinase PfkB" evidence="3">
    <location>
        <begin position="7"/>
        <end position="301"/>
    </location>
</feature>
<gene>
    <name evidence="4" type="ORF">LCY76_23165</name>
</gene>
<sequence>METELKKSVFVLGDIVLDCYAECHKQFSNNEGIQKLTIQEKKYIPGNAANVANNLSALGVDVHLFGVTGADMYGDLLQKWLNPAIHNHIVKKPSVLTPLKSRFISEEEMVIRIDEEVYEPLLLEEEAQLLNLFVSLRSQIGYLVIADLNKGTYSDSILKSIIKEAINNNIQVFVDPSANRNLNVYNMATVLSPNLEEFNALTGINASTIKEAVLKAKEVLKTHEFTYLLLKGDQSGSIIVNEHGSYHLPSLSKKVVSSIGAGDSFLAAFIASMVQSTSLFKSFVMANVAASISVSKKYTSTVTKSEIHQYLHELKAGGDNYGFIQRES</sequence>
<dbReference type="PROSITE" id="PS00584">
    <property type="entry name" value="PFKB_KINASES_2"/>
    <property type="match status" value="1"/>
</dbReference>
<keyword evidence="5" id="KW-1185">Reference proteome</keyword>
<dbReference type="InterPro" id="IPR029056">
    <property type="entry name" value="Ribokinase-like"/>
</dbReference>
<dbReference type="Proteomes" id="UP001139011">
    <property type="component" value="Unassembled WGS sequence"/>
</dbReference>
<dbReference type="Pfam" id="PF00294">
    <property type="entry name" value="PfkB"/>
    <property type="match status" value="1"/>
</dbReference>
<proteinExistence type="predicted"/>
<evidence type="ECO:0000256" key="1">
    <source>
        <dbReference type="ARBA" id="ARBA00022679"/>
    </source>
</evidence>
<accession>A0A9X1XF18</accession>
<evidence type="ECO:0000313" key="5">
    <source>
        <dbReference type="Proteomes" id="UP001139011"/>
    </source>
</evidence>
<evidence type="ECO:0000313" key="4">
    <source>
        <dbReference type="EMBL" id="MCK6259476.1"/>
    </source>
</evidence>
<dbReference type="GO" id="GO:0005829">
    <property type="term" value="C:cytosol"/>
    <property type="evidence" value="ECO:0007669"/>
    <property type="project" value="TreeGrafter"/>
</dbReference>
<evidence type="ECO:0000259" key="3">
    <source>
        <dbReference type="Pfam" id="PF00294"/>
    </source>
</evidence>
<dbReference type="RefSeq" id="WP_248254844.1">
    <property type="nucleotide sequence ID" value="NZ_JAIWJX010000004.1"/>
</dbReference>
<comment type="caution">
    <text evidence="4">The sequence shown here is derived from an EMBL/GenBank/DDBJ whole genome shotgun (WGS) entry which is preliminary data.</text>
</comment>
<dbReference type="InterPro" id="IPR011611">
    <property type="entry name" value="PfkB_dom"/>
</dbReference>
<dbReference type="AlphaFoldDB" id="A0A9X1XF18"/>
<keyword evidence="2 4" id="KW-0418">Kinase</keyword>
<dbReference type="Gene3D" id="3.40.1190.20">
    <property type="match status" value="1"/>
</dbReference>
<evidence type="ECO:0000256" key="2">
    <source>
        <dbReference type="ARBA" id="ARBA00022777"/>
    </source>
</evidence>
<dbReference type="InterPro" id="IPR002173">
    <property type="entry name" value="Carboh/pur_kinase_PfkB_CS"/>
</dbReference>
<dbReference type="GO" id="GO:0033786">
    <property type="term" value="F:heptose-1-phosphate adenylyltransferase activity"/>
    <property type="evidence" value="ECO:0007669"/>
    <property type="project" value="TreeGrafter"/>
</dbReference>
<reference evidence="4" key="1">
    <citation type="submission" date="2021-09" db="EMBL/GenBank/DDBJ databases">
        <title>Genome analysis of Fictibacillus sp. KIGAM418 isolated from marine sediment.</title>
        <authorList>
            <person name="Seo M.-J."/>
            <person name="Cho E.-S."/>
            <person name="Hwang C.Y."/>
        </authorList>
    </citation>
    <scope>NUCLEOTIDE SEQUENCE</scope>
    <source>
        <strain evidence="4">KIGAM418</strain>
    </source>
</reference>
<dbReference type="GO" id="GO:0033785">
    <property type="term" value="F:heptose 7-phosphate kinase activity"/>
    <property type="evidence" value="ECO:0007669"/>
    <property type="project" value="TreeGrafter"/>
</dbReference>
<dbReference type="PANTHER" id="PTHR46969">
    <property type="entry name" value="BIFUNCTIONAL PROTEIN HLDE"/>
    <property type="match status" value="1"/>
</dbReference>